<evidence type="ECO:0000313" key="3">
    <source>
        <dbReference type="EMBL" id="KAK3318903.1"/>
    </source>
</evidence>
<dbReference type="EMBL" id="JAUEDM010000004">
    <property type="protein sequence ID" value="KAK3318903.1"/>
    <property type="molecule type" value="Genomic_DNA"/>
</dbReference>
<protein>
    <submittedName>
        <fullName evidence="3">Uncharacterized protein</fullName>
    </submittedName>
</protein>
<gene>
    <name evidence="3" type="ORF">B0H66DRAFT_252630</name>
</gene>
<dbReference type="AlphaFoldDB" id="A0AAE0M4Z5"/>
<evidence type="ECO:0000313" key="4">
    <source>
        <dbReference type="Proteomes" id="UP001283341"/>
    </source>
</evidence>
<keyword evidence="2" id="KW-0812">Transmembrane</keyword>
<reference evidence="3" key="2">
    <citation type="submission" date="2023-06" db="EMBL/GenBank/DDBJ databases">
        <authorList>
            <consortium name="Lawrence Berkeley National Laboratory"/>
            <person name="Haridas S."/>
            <person name="Hensen N."/>
            <person name="Bonometti L."/>
            <person name="Westerberg I."/>
            <person name="Brannstrom I.O."/>
            <person name="Guillou S."/>
            <person name="Cros-Aarteil S."/>
            <person name="Calhoun S."/>
            <person name="Kuo A."/>
            <person name="Mondo S."/>
            <person name="Pangilinan J."/>
            <person name="Riley R."/>
            <person name="Labutti K."/>
            <person name="Andreopoulos B."/>
            <person name="Lipzen A."/>
            <person name="Chen C."/>
            <person name="Yanf M."/>
            <person name="Daum C."/>
            <person name="Ng V."/>
            <person name="Clum A."/>
            <person name="Steindorff A."/>
            <person name="Ohm R."/>
            <person name="Martin F."/>
            <person name="Silar P."/>
            <person name="Natvig D."/>
            <person name="Lalanne C."/>
            <person name="Gautier V."/>
            <person name="Ament-Velasquez S.L."/>
            <person name="Kruys A."/>
            <person name="Hutchinson M.I."/>
            <person name="Powell A.J."/>
            <person name="Barry K."/>
            <person name="Miller A.N."/>
            <person name="Grigoriev I.V."/>
            <person name="Debuchy R."/>
            <person name="Gladieux P."/>
            <person name="Thoren M.H."/>
            <person name="Johannesson H."/>
        </authorList>
    </citation>
    <scope>NUCLEOTIDE SEQUENCE</scope>
    <source>
        <strain evidence="3">CBS 118394</strain>
    </source>
</reference>
<keyword evidence="4" id="KW-1185">Reference proteome</keyword>
<keyword evidence="2" id="KW-0472">Membrane</keyword>
<feature type="region of interest" description="Disordered" evidence="1">
    <location>
        <begin position="86"/>
        <end position="137"/>
    </location>
</feature>
<proteinExistence type="predicted"/>
<reference evidence="3" key="1">
    <citation type="journal article" date="2023" name="Mol. Phylogenet. Evol.">
        <title>Genome-scale phylogeny and comparative genomics of the fungal order Sordariales.</title>
        <authorList>
            <person name="Hensen N."/>
            <person name="Bonometti L."/>
            <person name="Westerberg I."/>
            <person name="Brannstrom I.O."/>
            <person name="Guillou S."/>
            <person name="Cros-Aarteil S."/>
            <person name="Calhoun S."/>
            <person name="Haridas S."/>
            <person name="Kuo A."/>
            <person name="Mondo S."/>
            <person name="Pangilinan J."/>
            <person name="Riley R."/>
            <person name="LaButti K."/>
            <person name="Andreopoulos B."/>
            <person name="Lipzen A."/>
            <person name="Chen C."/>
            <person name="Yan M."/>
            <person name="Daum C."/>
            <person name="Ng V."/>
            <person name="Clum A."/>
            <person name="Steindorff A."/>
            <person name="Ohm R.A."/>
            <person name="Martin F."/>
            <person name="Silar P."/>
            <person name="Natvig D.O."/>
            <person name="Lalanne C."/>
            <person name="Gautier V."/>
            <person name="Ament-Velasquez S.L."/>
            <person name="Kruys A."/>
            <person name="Hutchinson M.I."/>
            <person name="Powell A.J."/>
            <person name="Barry K."/>
            <person name="Miller A.N."/>
            <person name="Grigoriev I.V."/>
            <person name="Debuchy R."/>
            <person name="Gladieux P."/>
            <person name="Hiltunen Thoren M."/>
            <person name="Johannesson H."/>
        </authorList>
    </citation>
    <scope>NUCLEOTIDE SEQUENCE</scope>
    <source>
        <strain evidence="3">CBS 118394</strain>
    </source>
</reference>
<evidence type="ECO:0000256" key="1">
    <source>
        <dbReference type="SAM" id="MobiDB-lite"/>
    </source>
</evidence>
<feature type="compositionally biased region" description="Basic residues" evidence="1">
    <location>
        <begin position="95"/>
        <end position="108"/>
    </location>
</feature>
<evidence type="ECO:0000256" key="2">
    <source>
        <dbReference type="SAM" id="Phobius"/>
    </source>
</evidence>
<sequence>MRILDTLIGRLTLDVMLTMKRTIPQHLRDELDRKTPTELIVAIKSTLESTADRSRGIACPDKLQSMLSATIRSELSQGITGMAHQLEAFRTTPSRPRKQRLLHRRKTVLRSSKPRQNNSHPGNGASTETQLDPMPQREITRRKVRPEPLQEPLYLAFLYLALFVRGLFLSLSLMVQPSRGLSAVLIAKYHITLLDALGRTKVLDYNAFRYYQVL</sequence>
<accession>A0AAE0M4Z5</accession>
<comment type="caution">
    <text evidence="3">The sequence shown here is derived from an EMBL/GenBank/DDBJ whole genome shotgun (WGS) entry which is preliminary data.</text>
</comment>
<name>A0AAE0M4Z5_9PEZI</name>
<feature type="transmembrane region" description="Helical" evidence="2">
    <location>
        <begin position="153"/>
        <end position="175"/>
    </location>
</feature>
<organism evidence="3 4">
    <name type="scientific">Apodospora peruviana</name>
    <dbReference type="NCBI Taxonomy" id="516989"/>
    <lineage>
        <taxon>Eukaryota</taxon>
        <taxon>Fungi</taxon>
        <taxon>Dikarya</taxon>
        <taxon>Ascomycota</taxon>
        <taxon>Pezizomycotina</taxon>
        <taxon>Sordariomycetes</taxon>
        <taxon>Sordariomycetidae</taxon>
        <taxon>Sordariales</taxon>
        <taxon>Lasiosphaeriaceae</taxon>
        <taxon>Apodospora</taxon>
    </lineage>
</organism>
<feature type="compositionally biased region" description="Polar residues" evidence="1">
    <location>
        <begin position="114"/>
        <end position="130"/>
    </location>
</feature>
<keyword evidence="2" id="KW-1133">Transmembrane helix</keyword>
<dbReference type="Proteomes" id="UP001283341">
    <property type="component" value="Unassembled WGS sequence"/>
</dbReference>